<reference evidence="2 3" key="1">
    <citation type="submission" date="2024-05" db="EMBL/GenBank/DDBJ databases">
        <title>Genome sequencing and assembly of Indian major carp, Cirrhinus mrigala (Hamilton, 1822).</title>
        <authorList>
            <person name="Mohindra V."/>
            <person name="Chowdhury L.M."/>
            <person name="Lal K."/>
            <person name="Jena J.K."/>
        </authorList>
    </citation>
    <scope>NUCLEOTIDE SEQUENCE [LARGE SCALE GENOMIC DNA]</scope>
    <source>
        <strain evidence="2">CM1030</strain>
        <tissue evidence="2">Blood</tissue>
    </source>
</reference>
<feature type="compositionally biased region" description="Low complexity" evidence="1">
    <location>
        <begin position="30"/>
        <end position="44"/>
    </location>
</feature>
<dbReference type="AlphaFoldDB" id="A0ABD0Q5L3"/>
<sequence>DRPKMESGPIKPVSPGPRPSESTLEKREAPSLPLLASSSPEMASDVPCHPSSGCIKPTAAGEPEFISPSTTKAQMHLVNSGGDSITETSLRLSASPSPSLKVVNGLAEPQTPLSSYEEPEVQEALKISLSPEVQLPTQGTLSTEESGQEVPVALEELQAEHLPSLAVHVPLIPTVQASSSTSCTTSVLGPPPGLAPLV</sequence>
<evidence type="ECO:0000313" key="3">
    <source>
        <dbReference type="Proteomes" id="UP001529510"/>
    </source>
</evidence>
<evidence type="ECO:0000313" key="2">
    <source>
        <dbReference type="EMBL" id="KAL0181056.1"/>
    </source>
</evidence>
<feature type="non-terminal residue" evidence="2">
    <location>
        <position position="1"/>
    </location>
</feature>
<accession>A0ABD0Q5L3</accession>
<evidence type="ECO:0000256" key="1">
    <source>
        <dbReference type="SAM" id="MobiDB-lite"/>
    </source>
</evidence>
<organism evidence="2 3">
    <name type="scientific">Cirrhinus mrigala</name>
    <name type="common">Mrigala</name>
    <dbReference type="NCBI Taxonomy" id="683832"/>
    <lineage>
        <taxon>Eukaryota</taxon>
        <taxon>Metazoa</taxon>
        <taxon>Chordata</taxon>
        <taxon>Craniata</taxon>
        <taxon>Vertebrata</taxon>
        <taxon>Euteleostomi</taxon>
        <taxon>Actinopterygii</taxon>
        <taxon>Neopterygii</taxon>
        <taxon>Teleostei</taxon>
        <taxon>Ostariophysi</taxon>
        <taxon>Cypriniformes</taxon>
        <taxon>Cyprinidae</taxon>
        <taxon>Labeoninae</taxon>
        <taxon>Labeonini</taxon>
        <taxon>Cirrhinus</taxon>
    </lineage>
</organism>
<name>A0ABD0Q5L3_CIRMR</name>
<keyword evidence="3" id="KW-1185">Reference proteome</keyword>
<dbReference type="EMBL" id="JAMKFB020000011">
    <property type="protein sequence ID" value="KAL0181056.1"/>
    <property type="molecule type" value="Genomic_DNA"/>
</dbReference>
<feature type="non-terminal residue" evidence="2">
    <location>
        <position position="198"/>
    </location>
</feature>
<feature type="region of interest" description="Disordered" evidence="1">
    <location>
        <begin position="1"/>
        <end position="68"/>
    </location>
</feature>
<proteinExistence type="predicted"/>
<gene>
    <name evidence="2" type="ORF">M9458_023462</name>
</gene>
<dbReference type="Proteomes" id="UP001529510">
    <property type="component" value="Unassembled WGS sequence"/>
</dbReference>
<comment type="caution">
    <text evidence="2">The sequence shown here is derived from an EMBL/GenBank/DDBJ whole genome shotgun (WGS) entry which is preliminary data.</text>
</comment>
<protein>
    <submittedName>
        <fullName evidence="2">Uncharacterized protein</fullName>
    </submittedName>
</protein>